<sequence length="162" mass="18391">MPIKIIMDYALELIFILKALRVVVLVIGILGNWKLAEGDNEHARRKLVDYVPGFISIDCGATEDYLDDVSGIFYKSDTVRRVFTLDLDQHEVYTLRLFDAIHVPTSDIIYVCFINTGSGIPFISALELRPLDKSLYPFDFGALKFGWRFDLGTTTGQQLPIR</sequence>
<keyword evidence="2" id="KW-0812">Transmembrane</keyword>
<keyword evidence="8" id="KW-1185">Reference proteome</keyword>
<keyword evidence="4" id="KW-1133">Transmembrane helix</keyword>
<reference evidence="7" key="1">
    <citation type="submission" date="2021-01" db="UniProtKB">
        <authorList>
            <consortium name="EnsemblPlants"/>
        </authorList>
    </citation>
    <scope>IDENTIFICATION</scope>
</reference>
<comment type="subcellular location">
    <subcellularLocation>
        <location evidence="1">Membrane</location>
        <topology evidence="1">Single-pass membrane protein</topology>
    </subcellularLocation>
</comment>
<evidence type="ECO:0000256" key="3">
    <source>
        <dbReference type="ARBA" id="ARBA00022729"/>
    </source>
</evidence>
<evidence type="ECO:0000313" key="8">
    <source>
        <dbReference type="Proteomes" id="UP000594261"/>
    </source>
</evidence>
<dbReference type="Gramene" id="QL93p1866_0171:mrna">
    <property type="protein sequence ID" value="QL93p1866_0171:mrna"/>
    <property type="gene ID" value="QL93p1866_0171"/>
</dbReference>
<dbReference type="Proteomes" id="UP000594261">
    <property type="component" value="Unassembled WGS sequence"/>
</dbReference>
<evidence type="ECO:0000259" key="6">
    <source>
        <dbReference type="Pfam" id="PF12819"/>
    </source>
</evidence>
<dbReference type="InterPro" id="IPR024788">
    <property type="entry name" value="Malectin-like_Carb-bd_dom"/>
</dbReference>
<accession>A0A7N2RFG5</accession>
<dbReference type="EnsemblPlants" id="QL93p1866_0171:mrna">
    <property type="protein sequence ID" value="QL93p1866_0171:mrna"/>
    <property type="gene ID" value="QL93p1866_0171"/>
</dbReference>
<feature type="domain" description="Malectin-like" evidence="6">
    <location>
        <begin position="96"/>
        <end position="155"/>
    </location>
</feature>
<dbReference type="GO" id="GO:0016020">
    <property type="term" value="C:membrane"/>
    <property type="evidence" value="ECO:0007669"/>
    <property type="project" value="UniProtKB-SubCell"/>
</dbReference>
<evidence type="ECO:0000313" key="7">
    <source>
        <dbReference type="EnsemblPlants" id="QL93p1866_0171:mrna"/>
    </source>
</evidence>
<dbReference type="PANTHER" id="PTHR45631">
    <property type="entry name" value="OS07G0107800 PROTEIN-RELATED"/>
    <property type="match status" value="1"/>
</dbReference>
<dbReference type="PANTHER" id="PTHR45631:SF202">
    <property type="entry name" value="SENESCENCE-INDUCED RECEPTOR-LIKE SERINE_THREONINE-PROTEIN KINASE"/>
    <property type="match status" value="1"/>
</dbReference>
<proteinExistence type="predicted"/>
<evidence type="ECO:0000256" key="4">
    <source>
        <dbReference type="ARBA" id="ARBA00022989"/>
    </source>
</evidence>
<evidence type="ECO:0000256" key="5">
    <source>
        <dbReference type="ARBA" id="ARBA00023136"/>
    </source>
</evidence>
<evidence type="ECO:0000256" key="1">
    <source>
        <dbReference type="ARBA" id="ARBA00004167"/>
    </source>
</evidence>
<dbReference type="InParanoid" id="A0A7N2RFG5"/>
<keyword evidence="3" id="KW-0732">Signal</keyword>
<dbReference type="AlphaFoldDB" id="A0A7N2RFG5"/>
<dbReference type="Pfam" id="PF12819">
    <property type="entry name" value="Malectin_like"/>
    <property type="match status" value="1"/>
</dbReference>
<evidence type="ECO:0000256" key="2">
    <source>
        <dbReference type="ARBA" id="ARBA00022692"/>
    </source>
</evidence>
<organism evidence="7 8">
    <name type="scientific">Quercus lobata</name>
    <name type="common">Valley oak</name>
    <dbReference type="NCBI Taxonomy" id="97700"/>
    <lineage>
        <taxon>Eukaryota</taxon>
        <taxon>Viridiplantae</taxon>
        <taxon>Streptophyta</taxon>
        <taxon>Embryophyta</taxon>
        <taxon>Tracheophyta</taxon>
        <taxon>Spermatophyta</taxon>
        <taxon>Magnoliopsida</taxon>
        <taxon>eudicotyledons</taxon>
        <taxon>Gunneridae</taxon>
        <taxon>Pentapetalae</taxon>
        <taxon>rosids</taxon>
        <taxon>fabids</taxon>
        <taxon>Fagales</taxon>
        <taxon>Fagaceae</taxon>
        <taxon>Quercus</taxon>
    </lineage>
</organism>
<name>A0A7N2RFG5_QUELO</name>
<keyword evidence="5" id="KW-0472">Membrane</keyword>
<protein>
    <recommendedName>
        <fullName evidence="6">Malectin-like domain-containing protein</fullName>
    </recommendedName>
</protein>